<evidence type="ECO:0000313" key="8">
    <source>
        <dbReference type="Proteomes" id="UP000219072"/>
    </source>
</evidence>
<evidence type="ECO:0000313" key="7">
    <source>
        <dbReference type="EMBL" id="SOD62159.1"/>
    </source>
</evidence>
<organism evidence="7 8">
    <name type="scientific">Streptomyces zhaozhouensis</name>
    <dbReference type="NCBI Taxonomy" id="1300267"/>
    <lineage>
        <taxon>Bacteria</taxon>
        <taxon>Bacillati</taxon>
        <taxon>Actinomycetota</taxon>
        <taxon>Actinomycetes</taxon>
        <taxon>Kitasatosporales</taxon>
        <taxon>Streptomycetaceae</taxon>
        <taxon>Streptomyces</taxon>
    </lineage>
</organism>
<dbReference type="GO" id="GO:0003700">
    <property type="term" value="F:DNA-binding transcription factor activity"/>
    <property type="evidence" value="ECO:0007669"/>
    <property type="project" value="TreeGrafter"/>
</dbReference>
<dbReference type="GO" id="GO:0000976">
    <property type="term" value="F:transcription cis-regulatory region binding"/>
    <property type="evidence" value="ECO:0007669"/>
    <property type="project" value="TreeGrafter"/>
</dbReference>
<sequence>MEPMAATAPSTPDPTGTPGASGTAGTAGTLPRTRRAILDAAIEVYARDSSASLGEIARAAQVGRSTLHRYFADRSALVHALLEDCAEATRRAVEEARLEDGPVADAFRRLVRAMFDLGYRVNFLFSEDTVTSAEWDETGWDAAHVPMALLFRRGQDEGYFDEEYEVDWFVRTLWYLISAGWEAMDEDGMPRHVALELVTRTLEGGLRPRAD</sequence>
<evidence type="ECO:0000256" key="4">
    <source>
        <dbReference type="PROSITE-ProRule" id="PRU00335"/>
    </source>
</evidence>
<keyword evidence="1" id="KW-0805">Transcription regulation</keyword>
<feature type="domain" description="HTH tetR-type" evidence="6">
    <location>
        <begin position="31"/>
        <end position="89"/>
    </location>
</feature>
<proteinExistence type="predicted"/>
<dbReference type="SUPFAM" id="SSF46689">
    <property type="entry name" value="Homeodomain-like"/>
    <property type="match status" value="1"/>
</dbReference>
<name>A0A286DU21_9ACTN</name>
<evidence type="ECO:0000256" key="5">
    <source>
        <dbReference type="SAM" id="MobiDB-lite"/>
    </source>
</evidence>
<evidence type="ECO:0000256" key="3">
    <source>
        <dbReference type="ARBA" id="ARBA00023163"/>
    </source>
</evidence>
<dbReference type="PANTHER" id="PTHR30055:SF234">
    <property type="entry name" value="HTH-TYPE TRANSCRIPTIONAL REGULATOR BETI"/>
    <property type="match status" value="1"/>
</dbReference>
<feature type="DNA-binding region" description="H-T-H motif" evidence="4">
    <location>
        <begin position="52"/>
        <end position="71"/>
    </location>
</feature>
<dbReference type="AlphaFoldDB" id="A0A286DU21"/>
<evidence type="ECO:0000259" key="6">
    <source>
        <dbReference type="PROSITE" id="PS50977"/>
    </source>
</evidence>
<gene>
    <name evidence="7" type="ORF">SAMN06297387_104329</name>
</gene>
<protein>
    <submittedName>
        <fullName evidence="7">Transcriptional regulator, TetR family</fullName>
    </submittedName>
</protein>
<dbReference type="PROSITE" id="PS50977">
    <property type="entry name" value="HTH_TETR_2"/>
    <property type="match status" value="1"/>
</dbReference>
<dbReference type="InterPro" id="IPR001647">
    <property type="entry name" value="HTH_TetR"/>
</dbReference>
<evidence type="ECO:0000256" key="2">
    <source>
        <dbReference type="ARBA" id="ARBA00023125"/>
    </source>
</evidence>
<keyword evidence="3" id="KW-0804">Transcription</keyword>
<dbReference type="InterPro" id="IPR050109">
    <property type="entry name" value="HTH-type_TetR-like_transc_reg"/>
</dbReference>
<keyword evidence="8" id="KW-1185">Reference proteome</keyword>
<feature type="region of interest" description="Disordered" evidence="5">
    <location>
        <begin position="1"/>
        <end position="29"/>
    </location>
</feature>
<keyword evidence="2 4" id="KW-0238">DNA-binding</keyword>
<dbReference type="Gene3D" id="1.10.357.10">
    <property type="entry name" value="Tetracycline Repressor, domain 2"/>
    <property type="match status" value="1"/>
</dbReference>
<reference evidence="7 8" key="1">
    <citation type="submission" date="2017-09" db="EMBL/GenBank/DDBJ databases">
        <authorList>
            <person name="Ehlers B."/>
            <person name="Leendertz F.H."/>
        </authorList>
    </citation>
    <scope>NUCLEOTIDE SEQUENCE [LARGE SCALE GENOMIC DNA]</scope>
    <source>
        <strain evidence="7 8">CGMCC 4.7095</strain>
    </source>
</reference>
<dbReference type="OrthoDB" id="8654052at2"/>
<dbReference type="InterPro" id="IPR009057">
    <property type="entry name" value="Homeodomain-like_sf"/>
</dbReference>
<dbReference type="PANTHER" id="PTHR30055">
    <property type="entry name" value="HTH-TYPE TRANSCRIPTIONAL REGULATOR RUTR"/>
    <property type="match status" value="1"/>
</dbReference>
<evidence type="ECO:0000256" key="1">
    <source>
        <dbReference type="ARBA" id="ARBA00023015"/>
    </source>
</evidence>
<dbReference type="Pfam" id="PF00440">
    <property type="entry name" value="TetR_N"/>
    <property type="match status" value="1"/>
</dbReference>
<dbReference type="Proteomes" id="UP000219072">
    <property type="component" value="Unassembled WGS sequence"/>
</dbReference>
<dbReference type="EMBL" id="OCNE01000004">
    <property type="protein sequence ID" value="SOD62159.1"/>
    <property type="molecule type" value="Genomic_DNA"/>
</dbReference>
<accession>A0A286DU21</accession>